<dbReference type="OMA" id="EAMGECA"/>
<organism evidence="7 8">
    <name type="scientific">Zootermopsis nevadensis</name>
    <name type="common">Dampwood termite</name>
    <dbReference type="NCBI Taxonomy" id="136037"/>
    <lineage>
        <taxon>Eukaryota</taxon>
        <taxon>Metazoa</taxon>
        <taxon>Ecdysozoa</taxon>
        <taxon>Arthropoda</taxon>
        <taxon>Hexapoda</taxon>
        <taxon>Insecta</taxon>
        <taxon>Pterygota</taxon>
        <taxon>Neoptera</taxon>
        <taxon>Polyneoptera</taxon>
        <taxon>Dictyoptera</taxon>
        <taxon>Blattodea</taxon>
        <taxon>Blattoidea</taxon>
        <taxon>Termitoidae</taxon>
        <taxon>Termopsidae</taxon>
        <taxon>Zootermopsis</taxon>
    </lineage>
</organism>
<dbReference type="InterPro" id="IPR000306">
    <property type="entry name" value="Znf_FYVE"/>
</dbReference>
<dbReference type="Proteomes" id="UP000027135">
    <property type="component" value="Unassembled WGS sequence"/>
</dbReference>
<feature type="region of interest" description="Disordered" evidence="5">
    <location>
        <begin position="86"/>
        <end position="127"/>
    </location>
</feature>
<name>A0A067QX41_ZOONE</name>
<evidence type="ECO:0000313" key="8">
    <source>
        <dbReference type="Proteomes" id="UP000027135"/>
    </source>
</evidence>
<keyword evidence="2 4" id="KW-0863">Zinc-finger</keyword>
<feature type="compositionally biased region" description="Basic residues" evidence="5">
    <location>
        <begin position="99"/>
        <end position="108"/>
    </location>
</feature>
<evidence type="ECO:0000256" key="3">
    <source>
        <dbReference type="ARBA" id="ARBA00022833"/>
    </source>
</evidence>
<dbReference type="Gene3D" id="3.30.40.10">
    <property type="entry name" value="Zinc/RING finger domain, C3HC4 (zinc finger)"/>
    <property type="match status" value="1"/>
</dbReference>
<feature type="domain" description="FYVE-type" evidence="6">
    <location>
        <begin position="11"/>
        <end position="70"/>
    </location>
</feature>
<protein>
    <submittedName>
        <fullName evidence="7">Zinc finger FYVE domain-containing protein 9</fullName>
    </submittedName>
</protein>
<dbReference type="InParanoid" id="A0A067QX41"/>
<dbReference type="SMART" id="SM00064">
    <property type="entry name" value="FYVE"/>
    <property type="match status" value="1"/>
</dbReference>
<dbReference type="Gene3D" id="3.30.1360.220">
    <property type="entry name" value="Domain of unknown function (DUF3480), N-terminal subdomain"/>
    <property type="match status" value="1"/>
</dbReference>
<feature type="non-terminal residue" evidence="7">
    <location>
        <position position="1"/>
    </location>
</feature>
<dbReference type="SMART" id="SM01421">
    <property type="entry name" value="DUF3480"/>
    <property type="match status" value="1"/>
</dbReference>
<dbReference type="PROSITE" id="PS50178">
    <property type="entry name" value="ZF_FYVE"/>
    <property type="match status" value="1"/>
</dbReference>
<proteinExistence type="predicted"/>
<evidence type="ECO:0000256" key="2">
    <source>
        <dbReference type="ARBA" id="ARBA00022771"/>
    </source>
</evidence>
<dbReference type="Pfam" id="PF01363">
    <property type="entry name" value="FYVE"/>
    <property type="match status" value="1"/>
</dbReference>
<dbReference type="CDD" id="cd15729">
    <property type="entry name" value="FYVE_endofin"/>
    <property type="match status" value="1"/>
</dbReference>
<dbReference type="Gene3D" id="3.30.500.40">
    <property type="match status" value="1"/>
</dbReference>
<dbReference type="InterPro" id="IPR022557">
    <property type="entry name" value="SARA-like_C"/>
</dbReference>
<dbReference type="eggNOG" id="KOG1841">
    <property type="taxonomic scope" value="Eukaryota"/>
</dbReference>
<evidence type="ECO:0000256" key="5">
    <source>
        <dbReference type="SAM" id="MobiDB-lite"/>
    </source>
</evidence>
<evidence type="ECO:0000313" key="7">
    <source>
        <dbReference type="EMBL" id="KDR14906.1"/>
    </source>
</evidence>
<evidence type="ECO:0000259" key="6">
    <source>
        <dbReference type="PROSITE" id="PS50178"/>
    </source>
</evidence>
<dbReference type="PANTHER" id="PTHR46319">
    <property type="entry name" value="ZINC FINGER FYVE DOMAIN-CONTAINING PROTEIN"/>
    <property type="match status" value="1"/>
</dbReference>
<reference evidence="7 8" key="1">
    <citation type="journal article" date="2014" name="Nat. Commun.">
        <title>Molecular traces of alternative social organization in a termite genome.</title>
        <authorList>
            <person name="Terrapon N."/>
            <person name="Li C."/>
            <person name="Robertson H.M."/>
            <person name="Ji L."/>
            <person name="Meng X."/>
            <person name="Booth W."/>
            <person name="Chen Z."/>
            <person name="Childers C.P."/>
            <person name="Glastad K.M."/>
            <person name="Gokhale K."/>
            <person name="Gowin J."/>
            <person name="Gronenberg W."/>
            <person name="Hermansen R.A."/>
            <person name="Hu H."/>
            <person name="Hunt B.G."/>
            <person name="Huylmans A.K."/>
            <person name="Khalil S.M."/>
            <person name="Mitchell R.D."/>
            <person name="Munoz-Torres M.C."/>
            <person name="Mustard J.A."/>
            <person name="Pan H."/>
            <person name="Reese J.T."/>
            <person name="Scharf M.E."/>
            <person name="Sun F."/>
            <person name="Vogel H."/>
            <person name="Xiao J."/>
            <person name="Yang W."/>
            <person name="Yang Z."/>
            <person name="Yang Z."/>
            <person name="Zhou J."/>
            <person name="Zhu J."/>
            <person name="Brent C.S."/>
            <person name="Elsik C.G."/>
            <person name="Goodisman M.A."/>
            <person name="Liberles D.A."/>
            <person name="Roe R.M."/>
            <person name="Vargo E.L."/>
            <person name="Vilcinskas A."/>
            <person name="Wang J."/>
            <person name="Bornberg-Bauer E."/>
            <person name="Korb J."/>
            <person name="Zhang G."/>
            <person name="Liebig J."/>
        </authorList>
    </citation>
    <scope>NUCLEOTIDE SEQUENCE [LARGE SCALE GENOMIC DNA]</scope>
    <source>
        <tissue evidence="7">Whole organism</tissue>
    </source>
</reference>
<gene>
    <name evidence="7" type="ORF">L798_11125</name>
</gene>
<dbReference type="SUPFAM" id="SSF57903">
    <property type="entry name" value="FYVE/PHD zinc finger"/>
    <property type="match status" value="1"/>
</dbReference>
<dbReference type="InterPro" id="IPR013083">
    <property type="entry name" value="Znf_RING/FYVE/PHD"/>
</dbReference>
<dbReference type="GO" id="GO:0008270">
    <property type="term" value="F:zinc ion binding"/>
    <property type="evidence" value="ECO:0007669"/>
    <property type="project" value="UniProtKB-KW"/>
</dbReference>
<dbReference type="GO" id="GO:0016197">
    <property type="term" value="P:endosomal transport"/>
    <property type="evidence" value="ECO:0007669"/>
    <property type="project" value="TreeGrafter"/>
</dbReference>
<dbReference type="FunCoup" id="A0A067QX41">
    <property type="interactions" value="1463"/>
</dbReference>
<dbReference type="Pfam" id="PF11979">
    <property type="entry name" value="SARA_C"/>
    <property type="match status" value="1"/>
</dbReference>
<dbReference type="FunFam" id="3.30.40.10:FF:000084">
    <property type="entry name" value="Zinc finger, FYVE domain-containing 9b"/>
    <property type="match status" value="1"/>
</dbReference>
<dbReference type="InterPro" id="IPR017455">
    <property type="entry name" value="Znf_FYVE-rel"/>
</dbReference>
<keyword evidence="8" id="KW-1185">Reference proteome</keyword>
<sequence>LGKLPPFWVPDADAPNCMQCEIKFTVLKRRHHCRACGKVLCSKCCNMKSRLEYMDNSEARVCQPCYITLAKAKQVIFSDGIRPGGDLTELDGSSESRLPSRRPGRVLKRVGTPPGPPSSASSHSSQRFLPPLDPKTMSYIPADKGLPPLAVINKGEVRFDDVVDHNKQMAVLRSETEPPTVFAINRNLFVQTKILNLDCCVNRTCWCFSTFGMSCVGQDEIVIILECLPDEATVPKDVFKHLNTLYQDASRGNTVSELGYTVFQGAPFLDSAEHGGFIYIRPSFQCLQKLILPSAPYLVAVLVHRWETPWATVFPIRLMLRLGAEYRYYPCMLVSIRNRKPVYWEIGHTIINLLADFRNMSYTLPSVRGLVIHMEDRQTSVLLPKNRYDQVTRALSNSNDHVLALASNFSFTADSHLVCIQSNRDESYHTQAINIHNKPRKVTGASFVVFNGALKTSSNLTAKSSIVEDGLMVQITPDTMQALRGALRNMQDFCVGCGPTGASQPDELVNLKWVEDDRHFNVGVKSSIDGRALDGVPSIRVHNGTDYLGSCRFIRWTEVFILQSDEGSGRSGDPLDISRVSESLARATCMALIKLLDLLAQAGLTKVAVRATVHPENVGYEAGSKGEKLPPIYMDSLDNELVPVLHKAASMSQDSSAVVLELIFYVMLQ</sequence>
<dbReference type="InterPro" id="IPR011011">
    <property type="entry name" value="Znf_FYVE_PHD"/>
</dbReference>
<dbReference type="GO" id="GO:0031901">
    <property type="term" value="C:early endosome membrane"/>
    <property type="evidence" value="ECO:0007669"/>
    <property type="project" value="TreeGrafter"/>
</dbReference>
<dbReference type="STRING" id="136037.A0A067QX41"/>
<keyword evidence="1" id="KW-0479">Metal-binding</keyword>
<dbReference type="AlphaFoldDB" id="A0A067QX41"/>
<evidence type="ECO:0000256" key="4">
    <source>
        <dbReference type="PROSITE-ProRule" id="PRU00091"/>
    </source>
</evidence>
<dbReference type="EMBL" id="KK852856">
    <property type="protein sequence ID" value="KDR14906.1"/>
    <property type="molecule type" value="Genomic_DNA"/>
</dbReference>
<evidence type="ECO:0000256" key="1">
    <source>
        <dbReference type="ARBA" id="ARBA00022723"/>
    </source>
</evidence>
<accession>A0A067QX41</accession>
<keyword evidence="3" id="KW-0862">Zinc</keyword>
<dbReference type="PANTHER" id="PTHR46319:SF3">
    <property type="entry name" value="ZINC FINGER FYVE DOMAIN-CONTAINING PROTEIN"/>
    <property type="match status" value="1"/>
</dbReference>